<dbReference type="Proteomes" id="UP001302257">
    <property type="component" value="Chromosome"/>
</dbReference>
<dbReference type="RefSeq" id="WP_313868384.1">
    <property type="nucleotide sequence ID" value="NZ_CP132507.1"/>
</dbReference>
<sequence length="249" mass="25668">MNLLALDTGTEFLSIALRTDGAEGTRVVEHHSAGGAKASTDLIAAILQMLADAGVGLGQLDAICFGSGPGSFTGLRTACSVVQGLAFGAGVPVLAVDSLLAVAEDARFRAASDASTLQVTALLDARMDEMYVAQYHYAQGQWQTLQASTLLQPQDLTVPGVEVGVRHLLAGNVFTVYAERLPAQALQSAQVVQALPMAAAMLRLAPGMLAAGLAVDAAMAMPSYIRDKVAKTTAEREAEKTAAQAVAAS</sequence>
<evidence type="ECO:0000259" key="1">
    <source>
        <dbReference type="Pfam" id="PF00814"/>
    </source>
</evidence>
<organism evidence="2 3">
    <name type="scientific">Rhodoferax mekongensis</name>
    <dbReference type="NCBI Taxonomy" id="3068341"/>
    <lineage>
        <taxon>Bacteria</taxon>
        <taxon>Pseudomonadati</taxon>
        <taxon>Pseudomonadota</taxon>
        <taxon>Betaproteobacteria</taxon>
        <taxon>Burkholderiales</taxon>
        <taxon>Comamonadaceae</taxon>
        <taxon>Rhodoferax</taxon>
    </lineage>
</organism>
<evidence type="ECO:0000313" key="2">
    <source>
        <dbReference type="EMBL" id="WNO05632.1"/>
    </source>
</evidence>
<dbReference type="InterPro" id="IPR043129">
    <property type="entry name" value="ATPase_NBD"/>
</dbReference>
<reference evidence="2 3" key="1">
    <citation type="submission" date="2023-08" db="EMBL/GenBank/DDBJ databases">
        <title>Rhodoferax potami sp. nov. and Rhodoferax mekongensis sp. nov., isolated from the Mekong River in Thailand.</title>
        <authorList>
            <person name="Kitikhun S."/>
            <person name="Charoenyingcharoen P."/>
            <person name="Siriarchawattana P."/>
            <person name="Likhitrattanapisal S."/>
            <person name="Nilsakha T."/>
            <person name="Chanpet A."/>
            <person name="Rattanawaree P."/>
            <person name="Ingsriswang S."/>
        </authorList>
    </citation>
    <scope>NUCLEOTIDE SEQUENCE [LARGE SCALE GENOMIC DNA]</scope>
    <source>
        <strain evidence="2 3">TBRC 17307</strain>
    </source>
</reference>
<gene>
    <name evidence="2" type="primary">tsaB</name>
    <name evidence="2" type="ORF">RAN89_04140</name>
</gene>
<dbReference type="PANTHER" id="PTHR11735:SF11">
    <property type="entry name" value="TRNA THREONYLCARBAMOYLADENOSINE BIOSYNTHESIS PROTEIN TSAB"/>
    <property type="match status" value="1"/>
</dbReference>
<dbReference type="Gene3D" id="3.30.420.40">
    <property type="match status" value="2"/>
</dbReference>
<dbReference type="InterPro" id="IPR022496">
    <property type="entry name" value="T6A_TsaB"/>
</dbReference>
<feature type="domain" description="Gcp-like" evidence="1">
    <location>
        <begin position="41"/>
        <end position="231"/>
    </location>
</feature>
<accession>A0ABZ0B1B1</accession>
<proteinExistence type="predicted"/>
<name>A0ABZ0B1B1_9BURK</name>
<dbReference type="SUPFAM" id="SSF53067">
    <property type="entry name" value="Actin-like ATPase domain"/>
    <property type="match status" value="2"/>
</dbReference>
<evidence type="ECO:0000313" key="3">
    <source>
        <dbReference type="Proteomes" id="UP001302257"/>
    </source>
</evidence>
<dbReference type="GO" id="GO:0061711">
    <property type="term" value="F:tRNA N(6)-L-threonylcarbamoyladenine synthase activity"/>
    <property type="evidence" value="ECO:0007669"/>
    <property type="project" value="UniProtKB-EC"/>
</dbReference>
<protein>
    <submittedName>
        <fullName evidence="2">tRNA (Adenosine(37)-N6)-threonylcarbamoyltransferase complex dimerization subunit type 1 TsaB</fullName>
        <ecNumber evidence="2">2.3.1.234</ecNumber>
    </submittedName>
</protein>
<dbReference type="EMBL" id="CP132507">
    <property type="protein sequence ID" value="WNO05632.1"/>
    <property type="molecule type" value="Genomic_DNA"/>
</dbReference>
<dbReference type="EC" id="2.3.1.234" evidence="2"/>
<keyword evidence="2" id="KW-0012">Acyltransferase</keyword>
<dbReference type="Pfam" id="PF00814">
    <property type="entry name" value="TsaD"/>
    <property type="match status" value="1"/>
</dbReference>
<dbReference type="NCBIfam" id="TIGR03725">
    <property type="entry name" value="T6A_YeaZ"/>
    <property type="match status" value="1"/>
</dbReference>
<dbReference type="PANTHER" id="PTHR11735">
    <property type="entry name" value="TRNA N6-ADENOSINE THREONYLCARBAMOYLTRANSFERASE"/>
    <property type="match status" value="1"/>
</dbReference>
<keyword evidence="3" id="KW-1185">Reference proteome</keyword>
<dbReference type="InterPro" id="IPR000905">
    <property type="entry name" value="Gcp-like_dom"/>
</dbReference>
<keyword evidence="2" id="KW-0808">Transferase</keyword>